<dbReference type="InterPro" id="IPR039249">
    <property type="entry name" value="GPATCH11"/>
</dbReference>
<dbReference type="GO" id="GO:0000776">
    <property type="term" value="C:kinetochore"/>
    <property type="evidence" value="ECO:0007669"/>
    <property type="project" value="TreeGrafter"/>
</dbReference>
<dbReference type="AlphaFoldDB" id="A0A6A6G821"/>
<name>A0A6A6G821_9PEZI</name>
<feature type="compositionally biased region" description="Acidic residues" evidence="1">
    <location>
        <begin position="13"/>
        <end position="22"/>
    </location>
</feature>
<feature type="domain" description="DUF4187" evidence="2">
    <location>
        <begin position="19"/>
        <end position="71"/>
    </location>
</feature>
<dbReference type="Pfam" id="PF13821">
    <property type="entry name" value="DUF4187"/>
    <property type="match status" value="1"/>
</dbReference>
<proteinExistence type="predicted"/>
<dbReference type="PANTHER" id="PTHR21032">
    <property type="entry name" value="G PATCH DOMAIN-CONTAINING PROTEIN 11"/>
    <property type="match status" value="1"/>
</dbReference>
<feature type="region of interest" description="Disordered" evidence="1">
    <location>
        <begin position="1"/>
        <end position="22"/>
    </location>
</feature>
<evidence type="ECO:0000256" key="1">
    <source>
        <dbReference type="SAM" id="MobiDB-lite"/>
    </source>
</evidence>
<dbReference type="SMART" id="SM01173">
    <property type="entry name" value="DUF4187"/>
    <property type="match status" value="1"/>
</dbReference>
<organism evidence="3 4">
    <name type="scientific">Elsinoe ampelina</name>
    <dbReference type="NCBI Taxonomy" id="302913"/>
    <lineage>
        <taxon>Eukaryota</taxon>
        <taxon>Fungi</taxon>
        <taxon>Dikarya</taxon>
        <taxon>Ascomycota</taxon>
        <taxon>Pezizomycotina</taxon>
        <taxon>Dothideomycetes</taxon>
        <taxon>Dothideomycetidae</taxon>
        <taxon>Myriangiales</taxon>
        <taxon>Elsinoaceae</taxon>
        <taxon>Elsinoe</taxon>
    </lineage>
</organism>
<dbReference type="InterPro" id="IPR025239">
    <property type="entry name" value="DUF4187"/>
</dbReference>
<accession>A0A6A6G821</accession>
<dbReference type="PANTHER" id="PTHR21032:SF0">
    <property type="entry name" value="G PATCH DOMAIN-CONTAINING PROTEIN 11"/>
    <property type="match status" value="1"/>
</dbReference>
<dbReference type="EMBL" id="ML992509">
    <property type="protein sequence ID" value="KAF2221901.1"/>
    <property type="molecule type" value="Genomic_DNA"/>
</dbReference>
<protein>
    <recommendedName>
        <fullName evidence="2">DUF4187 domain-containing protein</fullName>
    </recommendedName>
</protein>
<gene>
    <name evidence="3" type="ORF">BDZ85DRAFT_264571</name>
</gene>
<evidence type="ECO:0000313" key="3">
    <source>
        <dbReference type="EMBL" id="KAF2221901.1"/>
    </source>
</evidence>
<evidence type="ECO:0000259" key="2">
    <source>
        <dbReference type="SMART" id="SM01173"/>
    </source>
</evidence>
<evidence type="ECO:0000313" key="4">
    <source>
        <dbReference type="Proteomes" id="UP000799538"/>
    </source>
</evidence>
<dbReference type="Proteomes" id="UP000799538">
    <property type="component" value="Unassembled WGS sequence"/>
</dbReference>
<sequence length="72" mass="8479">MGETVGELPSVAGEEEEDDDEMQEFLELGAGERLDRTVRYLREKWWYCFWCKARYDDKELDGCPGVTEDDHE</sequence>
<reference evidence="4" key="1">
    <citation type="journal article" date="2020" name="Stud. Mycol.">
        <title>101 Dothideomycetes genomes: A test case for predicting lifestyles and emergence of pathogens.</title>
        <authorList>
            <person name="Haridas S."/>
            <person name="Albert R."/>
            <person name="Binder M."/>
            <person name="Bloem J."/>
            <person name="LaButti K."/>
            <person name="Salamov A."/>
            <person name="Andreopoulos B."/>
            <person name="Baker S."/>
            <person name="Barry K."/>
            <person name="Bills G."/>
            <person name="Bluhm B."/>
            <person name="Cannon C."/>
            <person name="Castanera R."/>
            <person name="Culley D."/>
            <person name="Daum C."/>
            <person name="Ezra D."/>
            <person name="Gonzalez J."/>
            <person name="Henrissat B."/>
            <person name="Kuo A."/>
            <person name="Liang C."/>
            <person name="Lipzen A."/>
            <person name="Lutzoni F."/>
            <person name="Magnuson J."/>
            <person name="Mondo S."/>
            <person name="Nolan M."/>
            <person name="Ohm R."/>
            <person name="Pangilinan J."/>
            <person name="Park H.-J."/>
            <person name="Ramirez L."/>
            <person name="Alfaro M."/>
            <person name="Sun H."/>
            <person name="Tritt A."/>
            <person name="Yoshinaga Y."/>
            <person name="Zwiers L.-H."/>
            <person name="Turgeon B."/>
            <person name="Goodwin S."/>
            <person name="Spatafora J."/>
            <person name="Crous P."/>
            <person name="Grigoriev I."/>
        </authorList>
    </citation>
    <scope>NUCLEOTIDE SEQUENCE [LARGE SCALE GENOMIC DNA]</scope>
    <source>
        <strain evidence="4">CECT 20119</strain>
    </source>
</reference>
<keyword evidence="4" id="KW-1185">Reference proteome</keyword>
<dbReference type="OrthoDB" id="786951at2759"/>